<feature type="region of interest" description="Disordered" evidence="1">
    <location>
        <begin position="85"/>
        <end position="232"/>
    </location>
</feature>
<feature type="compositionally biased region" description="Pro residues" evidence="1">
    <location>
        <begin position="170"/>
        <end position="182"/>
    </location>
</feature>
<proteinExistence type="predicted"/>
<evidence type="ECO:0000256" key="1">
    <source>
        <dbReference type="SAM" id="MobiDB-lite"/>
    </source>
</evidence>
<keyword evidence="3" id="KW-1185">Reference proteome</keyword>
<reference evidence="2 3" key="1">
    <citation type="submission" date="2014-04" db="EMBL/GenBank/DDBJ databases">
        <title>Evolutionary Origins and Diversification of the Mycorrhizal Mutualists.</title>
        <authorList>
            <consortium name="DOE Joint Genome Institute"/>
            <consortium name="Mycorrhizal Genomics Consortium"/>
            <person name="Kohler A."/>
            <person name="Kuo A."/>
            <person name="Nagy L.G."/>
            <person name="Floudas D."/>
            <person name="Copeland A."/>
            <person name="Barry K.W."/>
            <person name="Cichocki N."/>
            <person name="Veneault-Fourrey C."/>
            <person name="LaButti K."/>
            <person name="Lindquist E.A."/>
            <person name="Lipzen A."/>
            <person name="Lundell T."/>
            <person name="Morin E."/>
            <person name="Murat C."/>
            <person name="Riley R."/>
            <person name="Ohm R."/>
            <person name="Sun H."/>
            <person name="Tunlid A."/>
            <person name="Henrissat B."/>
            <person name="Grigoriev I.V."/>
            <person name="Hibbett D.S."/>
            <person name="Martin F."/>
        </authorList>
    </citation>
    <scope>NUCLEOTIDE SEQUENCE [LARGE SCALE GENOMIC DNA]</scope>
    <source>
        <strain evidence="2 3">Koide BX008</strain>
    </source>
</reference>
<dbReference type="HOGENOM" id="CLU_1001207_0_0_1"/>
<dbReference type="InParanoid" id="A0A0C2X4Q5"/>
<feature type="compositionally biased region" description="Low complexity" evidence="1">
    <location>
        <begin position="147"/>
        <end position="169"/>
    </location>
</feature>
<dbReference type="Proteomes" id="UP000054549">
    <property type="component" value="Unassembled WGS sequence"/>
</dbReference>
<feature type="compositionally biased region" description="Low complexity" evidence="1">
    <location>
        <begin position="91"/>
        <end position="110"/>
    </location>
</feature>
<name>A0A0C2X4Q5_AMAMK</name>
<dbReference type="OrthoDB" id="3268861at2759"/>
<gene>
    <name evidence="2" type="ORF">M378DRAFT_179146</name>
</gene>
<accession>A0A0C2X4Q5</accession>
<protein>
    <submittedName>
        <fullName evidence="2">Uncharacterized protein</fullName>
    </submittedName>
</protein>
<dbReference type="AlphaFoldDB" id="A0A0C2X4Q5"/>
<feature type="region of interest" description="Disordered" evidence="1">
    <location>
        <begin position="1"/>
        <end position="28"/>
    </location>
</feature>
<evidence type="ECO:0000313" key="2">
    <source>
        <dbReference type="EMBL" id="KIL63698.1"/>
    </source>
</evidence>
<feature type="region of interest" description="Disordered" evidence="1">
    <location>
        <begin position="46"/>
        <end position="68"/>
    </location>
</feature>
<sequence length="325" mass="34292">MLHSKPAKVERSCPASMNAPPHHHDHTARNNVHHKEALRLALGSILAPKRPHTPMSRSSSGSATPALHHDLGWPQLAVGESTHAHIRPGCSSLPHTHSHSPSAHSTHVHPQTPPAGAHPPQATHPHHRHPLSTHPSHPSTFGRPDLTPSTSSPSAPQVSQSQASSTHPNSHPPSLPHSPPFTPSHGTPPHVLTSPGHSSIPSGVVTPAVMTESSPSTTHSPTLGPSSIPEEEPLQMLPPLVAAGSTSANGEVHDLAPPPAQAIHPRPRSHPLQTTASDLEATYMNGVYPDGRSRSEGTQAQRAGFIQTLQSKNRAWDALIHGSFS</sequence>
<evidence type="ECO:0000313" key="3">
    <source>
        <dbReference type="Proteomes" id="UP000054549"/>
    </source>
</evidence>
<dbReference type="EMBL" id="KN818256">
    <property type="protein sequence ID" value="KIL63698.1"/>
    <property type="molecule type" value="Genomic_DNA"/>
</dbReference>
<feature type="compositionally biased region" description="Low complexity" evidence="1">
    <location>
        <begin position="213"/>
        <end position="227"/>
    </location>
</feature>
<organism evidence="2 3">
    <name type="scientific">Amanita muscaria (strain Koide BX008)</name>
    <dbReference type="NCBI Taxonomy" id="946122"/>
    <lineage>
        <taxon>Eukaryota</taxon>
        <taxon>Fungi</taxon>
        <taxon>Dikarya</taxon>
        <taxon>Basidiomycota</taxon>
        <taxon>Agaricomycotina</taxon>
        <taxon>Agaricomycetes</taxon>
        <taxon>Agaricomycetidae</taxon>
        <taxon>Agaricales</taxon>
        <taxon>Pluteineae</taxon>
        <taxon>Amanitaceae</taxon>
        <taxon>Amanita</taxon>
    </lineage>
</organism>